<dbReference type="GO" id="GO:0030286">
    <property type="term" value="C:dynein complex"/>
    <property type="evidence" value="ECO:0007669"/>
    <property type="project" value="UniProtKB-KW"/>
</dbReference>
<keyword evidence="3" id="KW-0963">Cytoplasm</keyword>
<dbReference type="InterPro" id="IPR024317">
    <property type="entry name" value="Dynein_heavy_chain_D4_dom"/>
</dbReference>
<dbReference type="Pfam" id="PF12780">
    <property type="entry name" value="AAA_8"/>
    <property type="match status" value="1"/>
</dbReference>
<keyword evidence="10" id="KW-0505">Motor protein</keyword>
<keyword evidence="9" id="KW-0969">Cilium</keyword>
<evidence type="ECO:0000256" key="11">
    <source>
        <dbReference type="ARBA" id="ARBA00023212"/>
    </source>
</evidence>
<name>A0AAR5PYU5_DENPD</name>
<evidence type="ECO:0000256" key="3">
    <source>
        <dbReference type="ARBA" id="ARBA00022490"/>
    </source>
</evidence>
<dbReference type="FunFam" id="1.20.920.30:FF:000002">
    <property type="entry name" value="Dynein axonemal heavy chain 3"/>
    <property type="match status" value="1"/>
</dbReference>
<keyword evidence="4" id="KW-0493">Microtubule</keyword>
<evidence type="ECO:0000256" key="1">
    <source>
        <dbReference type="ARBA" id="ARBA00004430"/>
    </source>
</evidence>
<comment type="similarity">
    <text evidence="2">Belongs to the dynein heavy chain family.</text>
</comment>
<dbReference type="InterPro" id="IPR041589">
    <property type="entry name" value="DNAH3_AAA_lid_1"/>
</dbReference>
<dbReference type="SUPFAM" id="SSF52540">
    <property type="entry name" value="P-loop containing nucleoside triphosphate hydrolases"/>
    <property type="match status" value="1"/>
</dbReference>
<dbReference type="GO" id="GO:0045505">
    <property type="term" value="F:dynein intermediate chain binding"/>
    <property type="evidence" value="ECO:0007669"/>
    <property type="project" value="InterPro"/>
</dbReference>
<dbReference type="Pfam" id="PF17857">
    <property type="entry name" value="AAA_lid_1"/>
    <property type="match status" value="1"/>
</dbReference>
<dbReference type="GO" id="GO:0005874">
    <property type="term" value="C:microtubule"/>
    <property type="evidence" value="ECO:0007669"/>
    <property type="project" value="UniProtKB-KW"/>
</dbReference>
<keyword evidence="8" id="KW-0175">Coiled coil</keyword>
<organism evidence="15 16">
    <name type="scientific">Dendroctonus ponderosae</name>
    <name type="common">Mountain pine beetle</name>
    <dbReference type="NCBI Taxonomy" id="77166"/>
    <lineage>
        <taxon>Eukaryota</taxon>
        <taxon>Metazoa</taxon>
        <taxon>Ecdysozoa</taxon>
        <taxon>Arthropoda</taxon>
        <taxon>Hexapoda</taxon>
        <taxon>Insecta</taxon>
        <taxon>Pterygota</taxon>
        <taxon>Neoptera</taxon>
        <taxon>Endopterygota</taxon>
        <taxon>Coleoptera</taxon>
        <taxon>Polyphaga</taxon>
        <taxon>Cucujiformia</taxon>
        <taxon>Curculionidae</taxon>
        <taxon>Scolytinae</taxon>
        <taxon>Dendroctonus</taxon>
    </lineage>
</organism>
<keyword evidence="11" id="KW-0206">Cytoskeleton</keyword>
<evidence type="ECO:0000259" key="13">
    <source>
        <dbReference type="Pfam" id="PF12780"/>
    </source>
</evidence>
<evidence type="ECO:0000256" key="8">
    <source>
        <dbReference type="ARBA" id="ARBA00023054"/>
    </source>
</evidence>
<evidence type="ECO:0000256" key="10">
    <source>
        <dbReference type="ARBA" id="ARBA00023175"/>
    </source>
</evidence>
<dbReference type="GO" id="GO:0005930">
    <property type="term" value="C:axoneme"/>
    <property type="evidence" value="ECO:0007669"/>
    <property type="project" value="UniProtKB-SubCell"/>
</dbReference>
<dbReference type="GO" id="GO:0051959">
    <property type="term" value="F:dynein light intermediate chain binding"/>
    <property type="evidence" value="ECO:0007669"/>
    <property type="project" value="InterPro"/>
</dbReference>
<keyword evidence="7" id="KW-0243">Dynein</keyword>
<dbReference type="FunFam" id="3.40.50.300:FF:002141">
    <property type="entry name" value="Dynein heavy chain"/>
    <property type="match status" value="1"/>
</dbReference>
<reference evidence="16" key="1">
    <citation type="journal article" date="2013" name="Genome Biol.">
        <title>Draft genome of the mountain pine beetle, Dendroctonus ponderosae Hopkins, a major forest pest.</title>
        <authorList>
            <person name="Keeling C.I."/>
            <person name="Yuen M.M."/>
            <person name="Liao N.Y."/>
            <person name="Docking T.R."/>
            <person name="Chan S.K."/>
            <person name="Taylor G.A."/>
            <person name="Palmquist D.L."/>
            <person name="Jackman S.D."/>
            <person name="Nguyen A."/>
            <person name="Li M."/>
            <person name="Henderson H."/>
            <person name="Janes J.K."/>
            <person name="Zhao Y."/>
            <person name="Pandoh P."/>
            <person name="Moore R."/>
            <person name="Sperling F.A."/>
            <person name="Huber D.P."/>
            <person name="Birol I."/>
            <person name="Jones S.J."/>
            <person name="Bohlmann J."/>
        </authorList>
    </citation>
    <scope>NUCLEOTIDE SEQUENCE</scope>
</reference>
<evidence type="ECO:0000256" key="5">
    <source>
        <dbReference type="ARBA" id="ARBA00022741"/>
    </source>
</evidence>
<evidence type="ECO:0000256" key="12">
    <source>
        <dbReference type="ARBA" id="ARBA00023273"/>
    </source>
</evidence>
<evidence type="ECO:0000256" key="7">
    <source>
        <dbReference type="ARBA" id="ARBA00023017"/>
    </source>
</evidence>
<reference evidence="15" key="2">
    <citation type="submission" date="2024-08" db="UniProtKB">
        <authorList>
            <consortium name="EnsemblMetazoa"/>
        </authorList>
    </citation>
    <scope>IDENTIFICATION</scope>
</reference>
<dbReference type="EnsemblMetazoa" id="XM_019910442.1">
    <property type="protein sequence ID" value="XP_019766001.1"/>
    <property type="gene ID" value="LOC109541562"/>
</dbReference>
<keyword evidence="6" id="KW-0067">ATP-binding</keyword>
<evidence type="ECO:0000313" key="15">
    <source>
        <dbReference type="EnsemblMetazoa" id="XP_019766001.1"/>
    </source>
</evidence>
<dbReference type="GO" id="GO:0007018">
    <property type="term" value="P:microtubule-based movement"/>
    <property type="evidence" value="ECO:0007669"/>
    <property type="project" value="InterPro"/>
</dbReference>
<protein>
    <recommendedName>
        <fullName evidence="17">Dynein heavy chain AAA module D4 domain-containing protein</fullName>
    </recommendedName>
</protein>
<dbReference type="AlphaFoldDB" id="A0AAR5PYU5"/>
<evidence type="ECO:0000259" key="14">
    <source>
        <dbReference type="Pfam" id="PF17857"/>
    </source>
</evidence>
<feature type="domain" description="Dynein heavy chain 3 AAA+ lid" evidence="14">
    <location>
        <begin position="9"/>
        <end position="85"/>
    </location>
</feature>
<dbReference type="InterPro" id="IPR026983">
    <property type="entry name" value="DHC"/>
</dbReference>
<proteinExistence type="inferred from homology"/>
<dbReference type="PANTHER" id="PTHR22878">
    <property type="entry name" value="DYNEIN HEAVY CHAIN 6, AXONEMAL-LIKE-RELATED"/>
    <property type="match status" value="1"/>
</dbReference>
<dbReference type="PANTHER" id="PTHR22878:SF70">
    <property type="entry name" value="DYNEIN HEAVY CHAIN 2, AXONEMAL"/>
    <property type="match status" value="1"/>
</dbReference>
<keyword evidence="12" id="KW-0966">Cell projection</keyword>
<keyword evidence="5" id="KW-0547">Nucleotide-binding</keyword>
<evidence type="ECO:0000256" key="9">
    <source>
        <dbReference type="ARBA" id="ARBA00023069"/>
    </source>
</evidence>
<accession>A0AAR5PYU5</accession>
<dbReference type="Gene3D" id="1.20.920.30">
    <property type="match status" value="1"/>
</dbReference>
<dbReference type="Gene3D" id="3.40.50.300">
    <property type="entry name" value="P-loop containing nucleotide triphosphate hydrolases"/>
    <property type="match status" value="1"/>
</dbReference>
<evidence type="ECO:0000313" key="16">
    <source>
        <dbReference type="Proteomes" id="UP000019118"/>
    </source>
</evidence>
<evidence type="ECO:0000256" key="2">
    <source>
        <dbReference type="ARBA" id="ARBA00008887"/>
    </source>
</evidence>
<sequence>MYKAAIENLRPTPSKGHYVFNLRDFSRMIQGCAMLRKESAESKKTFAKIWVHEVLRVFYDRLIEHQDREWLFGKLRVCVKENFRDYFEQIFDNYPRDKNGIVLQSAIKTLMFGSYFDQDSDEDKRYEEVVSLEAFKALSQNCLDEYNATHKTKMDIILFDYALEHLSKICRVLSMNCGSALLVGLSGSGRQSLTRLGSEIFGHTLFQPEITNNYSINDWRDDIKKILKESGGKGKHSVFLISEGQIKEENFLQDVDCLLNLGEVPNIYQIDEKQEILDMVRLAAQGGNRNLEISPLEVFFFFTKRCKERLHIILCFSPVGSTFRNRLRLYPALINCCTIDWFELWPEEALVEVALGWMAEVNLSANIKDVAVVI</sequence>
<keyword evidence="16" id="KW-1185">Reference proteome</keyword>
<comment type="subcellular location">
    <subcellularLocation>
        <location evidence="1">Cytoplasm</location>
        <location evidence="1">Cytoskeleton</location>
        <location evidence="1">Cilium axoneme</location>
    </subcellularLocation>
</comment>
<feature type="domain" description="Dynein heavy chain AAA module D4" evidence="13">
    <location>
        <begin position="154"/>
        <end position="370"/>
    </location>
</feature>
<dbReference type="GO" id="GO:0005524">
    <property type="term" value="F:ATP binding"/>
    <property type="evidence" value="ECO:0007669"/>
    <property type="project" value="UniProtKB-KW"/>
</dbReference>
<dbReference type="Proteomes" id="UP000019118">
    <property type="component" value="Unassembled WGS sequence"/>
</dbReference>
<evidence type="ECO:0008006" key="17">
    <source>
        <dbReference type="Google" id="ProtNLM"/>
    </source>
</evidence>
<dbReference type="InterPro" id="IPR027417">
    <property type="entry name" value="P-loop_NTPase"/>
</dbReference>
<evidence type="ECO:0000256" key="6">
    <source>
        <dbReference type="ARBA" id="ARBA00022840"/>
    </source>
</evidence>
<evidence type="ECO:0000256" key="4">
    <source>
        <dbReference type="ARBA" id="ARBA00022701"/>
    </source>
</evidence>